<evidence type="ECO:0000313" key="3">
    <source>
        <dbReference type="EMBL" id="KIJ12701.1"/>
    </source>
</evidence>
<evidence type="ECO:0000313" key="4">
    <source>
        <dbReference type="Proteomes" id="UP000053647"/>
    </source>
</evidence>
<feature type="compositionally biased region" description="Polar residues" evidence="2">
    <location>
        <begin position="96"/>
        <end position="134"/>
    </location>
</feature>
<evidence type="ECO:0000256" key="1">
    <source>
        <dbReference type="SAM" id="Coils"/>
    </source>
</evidence>
<keyword evidence="4" id="KW-1185">Reference proteome</keyword>
<feature type="region of interest" description="Disordered" evidence="2">
    <location>
        <begin position="172"/>
        <end position="192"/>
    </location>
</feature>
<evidence type="ECO:0000256" key="2">
    <source>
        <dbReference type="SAM" id="MobiDB-lite"/>
    </source>
</evidence>
<name>A0A0C9TZL7_PAXIN</name>
<reference evidence="4" key="2">
    <citation type="submission" date="2015-01" db="EMBL/GenBank/DDBJ databases">
        <title>Evolutionary Origins and Diversification of the Mycorrhizal Mutualists.</title>
        <authorList>
            <consortium name="DOE Joint Genome Institute"/>
            <consortium name="Mycorrhizal Genomics Consortium"/>
            <person name="Kohler A."/>
            <person name="Kuo A."/>
            <person name="Nagy L.G."/>
            <person name="Floudas D."/>
            <person name="Copeland A."/>
            <person name="Barry K.W."/>
            <person name="Cichocki N."/>
            <person name="Veneault-Fourrey C."/>
            <person name="LaButti K."/>
            <person name="Lindquist E.A."/>
            <person name="Lipzen A."/>
            <person name="Lundell T."/>
            <person name="Morin E."/>
            <person name="Murat C."/>
            <person name="Riley R."/>
            <person name="Ohm R."/>
            <person name="Sun H."/>
            <person name="Tunlid A."/>
            <person name="Henrissat B."/>
            <person name="Grigoriev I.V."/>
            <person name="Hibbett D.S."/>
            <person name="Martin F."/>
        </authorList>
    </citation>
    <scope>NUCLEOTIDE SEQUENCE [LARGE SCALE GENOMIC DNA]</scope>
    <source>
        <strain evidence="4">ATCC 200175</strain>
    </source>
</reference>
<feature type="compositionally biased region" description="Low complexity" evidence="2">
    <location>
        <begin position="172"/>
        <end position="182"/>
    </location>
</feature>
<keyword evidence="1" id="KW-0175">Coiled coil</keyword>
<protein>
    <submittedName>
        <fullName evidence="3">Uncharacterized protein</fullName>
    </submittedName>
</protein>
<accession>A0A0C9TZL7</accession>
<reference evidence="3 4" key="1">
    <citation type="submission" date="2014-06" db="EMBL/GenBank/DDBJ databases">
        <authorList>
            <consortium name="DOE Joint Genome Institute"/>
            <person name="Kuo A."/>
            <person name="Kohler A."/>
            <person name="Nagy L.G."/>
            <person name="Floudas D."/>
            <person name="Copeland A."/>
            <person name="Barry K.W."/>
            <person name="Cichocki N."/>
            <person name="Veneault-Fourrey C."/>
            <person name="LaButti K."/>
            <person name="Lindquist E.A."/>
            <person name="Lipzen A."/>
            <person name="Lundell T."/>
            <person name="Morin E."/>
            <person name="Murat C."/>
            <person name="Sun H."/>
            <person name="Tunlid A."/>
            <person name="Henrissat B."/>
            <person name="Grigoriev I.V."/>
            <person name="Hibbett D.S."/>
            <person name="Martin F."/>
            <person name="Nordberg H.P."/>
            <person name="Cantor M.N."/>
            <person name="Hua S.X."/>
        </authorList>
    </citation>
    <scope>NUCLEOTIDE SEQUENCE [LARGE SCALE GENOMIC DNA]</scope>
    <source>
        <strain evidence="3 4">ATCC 200175</strain>
    </source>
</reference>
<organism evidence="3 4">
    <name type="scientific">Paxillus involutus ATCC 200175</name>
    <dbReference type="NCBI Taxonomy" id="664439"/>
    <lineage>
        <taxon>Eukaryota</taxon>
        <taxon>Fungi</taxon>
        <taxon>Dikarya</taxon>
        <taxon>Basidiomycota</taxon>
        <taxon>Agaricomycotina</taxon>
        <taxon>Agaricomycetes</taxon>
        <taxon>Agaricomycetidae</taxon>
        <taxon>Boletales</taxon>
        <taxon>Paxilineae</taxon>
        <taxon>Paxillaceae</taxon>
        <taxon>Paxillus</taxon>
    </lineage>
</organism>
<feature type="region of interest" description="Disordered" evidence="2">
    <location>
        <begin position="485"/>
        <end position="510"/>
    </location>
</feature>
<sequence>MLATKHQIIPIKISILQGKKHLSPLDLDHENQSLGIPDNVFTSHRPGGQLHESQRPGVLNGSFSFQQSLQDMMGPQNPRLSPDAECQAYLYHGHRNGQSTSSHGIGNQPPTAGTTNSNLGGRFQHGSQANSTPHLANRGCMGTLFLFNNELSSSHSGSVGMCDMTPFDDCQSSHSSFRSQSQPPTYPQMNGPRRGYQHGSMDSLDMYPREPHDPIISQLIGEVKRLREAMNQQTAANEDLKQSNEHLHEHLQSAENEISAVHQDISQMEHDAKRMTKSAGSNKHPLLKVSDIHNPSTFCRRTIWHPKWLSSVDDAINVKFIREVTGKVWNNEKQQCKNPHTNGEINDEDYHQHLILKCAKNYFRNIHKQVSKNCCKVATWFEAETKAKAKALSQDSGSELGVLALIDINFCTDVVSYDDDKLSDSLRERRQKAELSKDANIAIGYAWRSVDTISTNMKIQPANGQSATKKRRTTTNKLTKKTFDAPPSAMFKKEPSSGKKPPTIPLKPMVDPRWTEVQPEVQLLDGADWLVGFYDFLDKVQDLLKEDAVYLKELIGWKGGSCTHRW</sequence>
<dbReference type="EMBL" id="KN819360">
    <property type="protein sequence ID" value="KIJ12701.1"/>
    <property type="molecule type" value="Genomic_DNA"/>
</dbReference>
<dbReference type="HOGENOM" id="CLU_481548_0_0_1"/>
<dbReference type="AlphaFoldDB" id="A0A0C9TZL7"/>
<feature type="coiled-coil region" evidence="1">
    <location>
        <begin position="216"/>
        <end position="271"/>
    </location>
</feature>
<proteinExistence type="predicted"/>
<dbReference type="OrthoDB" id="10343749at2759"/>
<feature type="region of interest" description="Disordered" evidence="2">
    <location>
        <begin position="94"/>
        <end position="134"/>
    </location>
</feature>
<dbReference type="Proteomes" id="UP000053647">
    <property type="component" value="Unassembled WGS sequence"/>
</dbReference>
<gene>
    <name evidence="3" type="ORF">PAXINDRAFT_156820</name>
</gene>